<protein>
    <submittedName>
        <fullName evidence="1">Uncharacterized protein</fullName>
    </submittedName>
</protein>
<evidence type="ECO:0000313" key="2">
    <source>
        <dbReference type="Proteomes" id="UP001151760"/>
    </source>
</evidence>
<reference evidence="1" key="1">
    <citation type="journal article" date="2022" name="Int. J. Mol. Sci.">
        <title>Draft Genome of Tanacetum Coccineum: Genomic Comparison of Closely Related Tanacetum-Family Plants.</title>
        <authorList>
            <person name="Yamashiro T."/>
            <person name="Shiraishi A."/>
            <person name="Nakayama K."/>
            <person name="Satake H."/>
        </authorList>
    </citation>
    <scope>NUCLEOTIDE SEQUENCE</scope>
</reference>
<name>A0ABQ5FTC4_9ASTR</name>
<gene>
    <name evidence="1" type="ORF">Tco_1017615</name>
</gene>
<comment type="caution">
    <text evidence="1">The sequence shown here is derived from an EMBL/GenBank/DDBJ whole genome shotgun (WGS) entry which is preliminary data.</text>
</comment>
<evidence type="ECO:0000313" key="1">
    <source>
        <dbReference type="EMBL" id="GJT66135.1"/>
    </source>
</evidence>
<dbReference type="Gene3D" id="2.40.50.140">
    <property type="entry name" value="Nucleic acid-binding proteins"/>
    <property type="match status" value="1"/>
</dbReference>
<accession>A0ABQ5FTC4</accession>
<reference evidence="1" key="2">
    <citation type="submission" date="2022-01" db="EMBL/GenBank/DDBJ databases">
        <authorList>
            <person name="Yamashiro T."/>
            <person name="Shiraishi A."/>
            <person name="Satake H."/>
            <person name="Nakayama K."/>
        </authorList>
    </citation>
    <scope>NUCLEOTIDE SEQUENCE</scope>
</reference>
<dbReference type="EMBL" id="BQNB010017688">
    <property type="protein sequence ID" value="GJT66135.1"/>
    <property type="molecule type" value="Genomic_DNA"/>
</dbReference>
<proteinExistence type="predicted"/>
<dbReference type="InterPro" id="IPR012340">
    <property type="entry name" value="NA-bd_OB-fold"/>
</dbReference>
<dbReference type="Proteomes" id="UP001151760">
    <property type="component" value="Unassembled WGS sequence"/>
</dbReference>
<keyword evidence="2" id="KW-1185">Reference proteome</keyword>
<sequence>MDHTCFVIILDVKGKAGSVYVLWIVTRRVASAKDMVKHHQEVFVNVILVSNTKFSLSIRDMDQNTEKDLFLLKNCGEDGDGGRVNVGSGVDNSNNKSWIRLSGIKLTDEDVGVSSRRPLKKMSSPERWDANELIALGVLSVKRKKNTIYELLNTRPAHKPTLTHTNNSL</sequence>
<organism evidence="1 2">
    <name type="scientific">Tanacetum coccineum</name>
    <dbReference type="NCBI Taxonomy" id="301880"/>
    <lineage>
        <taxon>Eukaryota</taxon>
        <taxon>Viridiplantae</taxon>
        <taxon>Streptophyta</taxon>
        <taxon>Embryophyta</taxon>
        <taxon>Tracheophyta</taxon>
        <taxon>Spermatophyta</taxon>
        <taxon>Magnoliopsida</taxon>
        <taxon>eudicotyledons</taxon>
        <taxon>Gunneridae</taxon>
        <taxon>Pentapetalae</taxon>
        <taxon>asterids</taxon>
        <taxon>campanulids</taxon>
        <taxon>Asterales</taxon>
        <taxon>Asteraceae</taxon>
        <taxon>Asteroideae</taxon>
        <taxon>Anthemideae</taxon>
        <taxon>Anthemidinae</taxon>
        <taxon>Tanacetum</taxon>
    </lineage>
</organism>